<keyword evidence="3" id="KW-1185">Reference proteome</keyword>
<proteinExistence type="predicted"/>
<gene>
    <name evidence="2" type="ORF">Tco_1122661</name>
</gene>
<reference evidence="2" key="2">
    <citation type="submission" date="2022-01" db="EMBL/GenBank/DDBJ databases">
        <authorList>
            <person name="Yamashiro T."/>
            <person name="Shiraishi A."/>
            <person name="Satake H."/>
            <person name="Nakayama K."/>
        </authorList>
    </citation>
    <scope>NUCLEOTIDE SEQUENCE</scope>
</reference>
<evidence type="ECO:0000259" key="1">
    <source>
        <dbReference type="Pfam" id="PF22936"/>
    </source>
</evidence>
<organism evidence="2 3">
    <name type="scientific">Tanacetum coccineum</name>
    <dbReference type="NCBI Taxonomy" id="301880"/>
    <lineage>
        <taxon>Eukaryota</taxon>
        <taxon>Viridiplantae</taxon>
        <taxon>Streptophyta</taxon>
        <taxon>Embryophyta</taxon>
        <taxon>Tracheophyta</taxon>
        <taxon>Spermatophyta</taxon>
        <taxon>Magnoliopsida</taxon>
        <taxon>eudicotyledons</taxon>
        <taxon>Gunneridae</taxon>
        <taxon>Pentapetalae</taxon>
        <taxon>asterids</taxon>
        <taxon>campanulids</taxon>
        <taxon>Asterales</taxon>
        <taxon>Asteraceae</taxon>
        <taxon>Asteroideae</taxon>
        <taxon>Anthemideae</taxon>
        <taxon>Anthemidinae</taxon>
        <taxon>Tanacetum</taxon>
    </lineage>
</organism>
<evidence type="ECO:0000313" key="3">
    <source>
        <dbReference type="Proteomes" id="UP001151760"/>
    </source>
</evidence>
<evidence type="ECO:0000313" key="2">
    <source>
        <dbReference type="EMBL" id="GJU06231.1"/>
    </source>
</evidence>
<dbReference type="InterPro" id="IPR054722">
    <property type="entry name" value="PolX-like_BBD"/>
</dbReference>
<sequence>MMVMISVSGRCRLKTLYIRRSFRSLWQKPNLQPVASKDKEVNMAAGDSNDTLVCCVKNAVEDYIMDSDAFFHATYCKEELERFKLRSSKVRLADDKTLGIAGVGDVVLKTSFGTS</sequence>
<protein>
    <recommendedName>
        <fullName evidence="1">Retrovirus-related Pol polyprotein from transposon TNT 1-94-like beta-barrel domain-containing protein</fullName>
    </recommendedName>
</protein>
<name>A0ABQ5J292_9ASTR</name>
<dbReference type="Proteomes" id="UP001151760">
    <property type="component" value="Unassembled WGS sequence"/>
</dbReference>
<accession>A0ABQ5J292</accession>
<dbReference type="Pfam" id="PF22936">
    <property type="entry name" value="Pol_BBD"/>
    <property type="match status" value="1"/>
</dbReference>
<comment type="caution">
    <text evidence="2">The sequence shown here is derived from an EMBL/GenBank/DDBJ whole genome shotgun (WGS) entry which is preliminary data.</text>
</comment>
<reference evidence="2" key="1">
    <citation type="journal article" date="2022" name="Int. J. Mol. Sci.">
        <title>Draft Genome of Tanacetum Coccineum: Genomic Comparison of Closely Related Tanacetum-Family Plants.</title>
        <authorList>
            <person name="Yamashiro T."/>
            <person name="Shiraishi A."/>
            <person name="Nakayama K."/>
            <person name="Satake H."/>
        </authorList>
    </citation>
    <scope>NUCLEOTIDE SEQUENCE</scope>
</reference>
<dbReference type="EMBL" id="BQNB010021423">
    <property type="protein sequence ID" value="GJU06231.1"/>
    <property type="molecule type" value="Genomic_DNA"/>
</dbReference>
<feature type="domain" description="Retrovirus-related Pol polyprotein from transposon TNT 1-94-like beta-barrel" evidence="1">
    <location>
        <begin position="63"/>
        <end position="113"/>
    </location>
</feature>